<dbReference type="InterPro" id="IPR015655">
    <property type="entry name" value="PP2C"/>
</dbReference>
<proteinExistence type="predicted"/>
<dbReference type="InterPro" id="IPR001932">
    <property type="entry name" value="PPM-type_phosphatase-like_dom"/>
</dbReference>
<dbReference type="GO" id="GO:0004722">
    <property type="term" value="F:protein serine/threonine phosphatase activity"/>
    <property type="evidence" value="ECO:0007669"/>
    <property type="project" value="InterPro"/>
</dbReference>
<dbReference type="SUPFAM" id="SSF81606">
    <property type="entry name" value="PP2C-like"/>
    <property type="match status" value="1"/>
</dbReference>
<dbReference type="EMBL" id="LACI01002410">
    <property type="protein sequence ID" value="KJU82170.1"/>
    <property type="molecule type" value="Genomic_DNA"/>
</dbReference>
<evidence type="ECO:0000313" key="2">
    <source>
        <dbReference type="EMBL" id="KJU82170.1"/>
    </source>
</evidence>
<gene>
    <name evidence="2" type="ORF">MBAV_005651</name>
</gene>
<evidence type="ECO:0000259" key="1">
    <source>
        <dbReference type="PROSITE" id="PS51746"/>
    </source>
</evidence>
<evidence type="ECO:0000313" key="3">
    <source>
        <dbReference type="Proteomes" id="UP000033423"/>
    </source>
</evidence>
<dbReference type="PANTHER" id="PTHR47992">
    <property type="entry name" value="PROTEIN PHOSPHATASE"/>
    <property type="match status" value="1"/>
</dbReference>
<reference evidence="2 3" key="1">
    <citation type="submission" date="2015-02" db="EMBL/GenBank/DDBJ databases">
        <title>Single-cell genomics of uncultivated deep-branching MTB reveals a conserved set of magnetosome genes.</title>
        <authorList>
            <person name="Kolinko S."/>
            <person name="Richter M."/>
            <person name="Glockner F.O."/>
            <person name="Brachmann A."/>
            <person name="Schuler D."/>
        </authorList>
    </citation>
    <scope>NUCLEOTIDE SEQUENCE [LARGE SCALE GENOMIC DNA]</scope>
    <source>
        <strain evidence="2">TM-1</strain>
    </source>
</reference>
<sequence length="267" mass="29434">MLLDVGGKTDIGLRRAKNEDSFCVEGNSGLLVVADGVGGGASGDVASKMAVELVRDYLLNGDKGSAVNTDYREEFSFTTNKLAMAVKVANKAIHNASVKSDKLNGMATTIVVGLVHDDRLSIAHTGDSRLYLIRGEMIEQLTDDHSLIAEQIRKGMMTPEEAKEVGMRNVITRSLGYSGEVEVELGELTLYDRDVLLLCSDGLYTMVPDNTILRTIKSLKNPDEACSRLVEFANKKGGRDNITVVVAYIYKKRWFSFLSNIFKMRRR</sequence>
<keyword evidence="3" id="KW-1185">Reference proteome</keyword>
<comment type="caution">
    <text evidence="2">The sequence shown here is derived from an EMBL/GenBank/DDBJ whole genome shotgun (WGS) entry which is preliminary data.</text>
</comment>
<accession>A0A0F3GJR2</accession>
<feature type="domain" description="PPM-type phosphatase" evidence="1">
    <location>
        <begin position="4"/>
        <end position="249"/>
    </location>
</feature>
<dbReference type="InterPro" id="IPR036457">
    <property type="entry name" value="PPM-type-like_dom_sf"/>
</dbReference>
<dbReference type="CDD" id="cd00143">
    <property type="entry name" value="PP2Cc"/>
    <property type="match status" value="1"/>
</dbReference>
<dbReference type="SMART" id="SM00332">
    <property type="entry name" value="PP2Cc"/>
    <property type="match status" value="1"/>
</dbReference>
<dbReference type="PROSITE" id="PS51746">
    <property type="entry name" value="PPM_2"/>
    <property type="match status" value="1"/>
</dbReference>
<dbReference type="Gene3D" id="3.60.40.10">
    <property type="entry name" value="PPM-type phosphatase domain"/>
    <property type="match status" value="1"/>
</dbReference>
<dbReference type="Proteomes" id="UP000033423">
    <property type="component" value="Unassembled WGS sequence"/>
</dbReference>
<protein>
    <submittedName>
        <fullName evidence="2">Protein serine/threonine phosphatase</fullName>
    </submittedName>
</protein>
<dbReference type="Pfam" id="PF13672">
    <property type="entry name" value="PP2C_2"/>
    <property type="match status" value="1"/>
</dbReference>
<dbReference type="SMART" id="SM00331">
    <property type="entry name" value="PP2C_SIG"/>
    <property type="match status" value="1"/>
</dbReference>
<dbReference type="AlphaFoldDB" id="A0A0F3GJR2"/>
<name>A0A0F3GJR2_9BACT</name>
<organism evidence="2 3">
    <name type="scientific">Candidatus Magnetobacterium bavaricum</name>
    <dbReference type="NCBI Taxonomy" id="29290"/>
    <lineage>
        <taxon>Bacteria</taxon>
        <taxon>Pseudomonadati</taxon>
        <taxon>Nitrospirota</taxon>
        <taxon>Thermodesulfovibrionia</taxon>
        <taxon>Thermodesulfovibrionales</taxon>
        <taxon>Candidatus Magnetobacteriaceae</taxon>
        <taxon>Candidatus Magnetobacterium</taxon>
    </lineage>
</organism>
<dbReference type="NCBIfam" id="NF033484">
    <property type="entry name" value="Stp1_PP2C_phos"/>
    <property type="match status" value="1"/>
</dbReference>